<sequence>MEVRSVELQLDTCIHWLEIAVDRLDEAHTASVGSGNREFGEALDREFKAAMQATVAAATFFEALYAATIDRDPPPRPKPTGNPKKRRTRYMVVAEQLRRSFGLRKQGTTNLRSVLKEVYRFRDQAVHPGASFSEPIMHPQFHVGVENRFVMFSAPNAHLLVRAALAFSRILPSRDLSRRPKGIQEFGAYLLEVSKPLCARWEQEYGPLLEEPAVQPSEAVSPADDGGSSMLSEPEET</sequence>
<dbReference type="RefSeq" id="WP_147703523.1">
    <property type="nucleotide sequence ID" value="NZ_VDUY01000002.1"/>
</dbReference>
<evidence type="ECO:0000256" key="1">
    <source>
        <dbReference type="SAM" id="MobiDB-lite"/>
    </source>
</evidence>
<keyword evidence="3" id="KW-1185">Reference proteome</keyword>
<dbReference type="AlphaFoldDB" id="A0A5C8P102"/>
<feature type="region of interest" description="Disordered" evidence="1">
    <location>
        <begin position="209"/>
        <end position="237"/>
    </location>
</feature>
<comment type="caution">
    <text evidence="2">The sequence shown here is derived from an EMBL/GenBank/DDBJ whole genome shotgun (WGS) entry which is preliminary data.</text>
</comment>
<protein>
    <submittedName>
        <fullName evidence="2">Uncharacterized protein</fullName>
    </submittedName>
</protein>
<evidence type="ECO:0000313" key="3">
    <source>
        <dbReference type="Proteomes" id="UP000321548"/>
    </source>
</evidence>
<organism evidence="2 3">
    <name type="scientific">Zeimonas arvi</name>
    <dbReference type="NCBI Taxonomy" id="2498847"/>
    <lineage>
        <taxon>Bacteria</taxon>
        <taxon>Pseudomonadati</taxon>
        <taxon>Pseudomonadota</taxon>
        <taxon>Betaproteobacteria</taxon>
        <taxon>Burkholderiales</taxon>
        <taxon>Burkholderiaceae</taxon>
        <taxon>Zeimonas</taxon>
    </lineage>
</organism>
<proteinExistence type="predicted"/>
<dbReference type="EMBL" id="VDUY01000002">
    <property type="protein sequence ID" value="TXL67275.1"/>
    <property type="molecule type" value="Genomic_DNA"/>
</dbReference>
<accession>A0A5C8P102</accession>
<reference evidence="2 3" key="1">
    <citation type="submission" date="2019-06" db="EMBL/GenBank/DDBJ databases">
        <title>Quisquiliibacterium sp. nov., isolated from a maize field.</title>
        <authorList>
            <person name="Lin S.-Y."/>
            <person name="Tsai C.-F."/>
            <person name="Young C.-C."/>
        </authorList>
    </citation>
    <scope>NUCLEOTIDE SEQUENCE [LARGE SCALE GENOMIC DNA]</scope>
    <source>
        <strain evidence="2 3">CC-CFT501</strain>
    </source>
</reference>
<dbReference type="Proteomes" id="UP000321548">
    <property type="component" value="Unassembled WGS sequence"/>
</dbReference>
<gene>
    <name evidence="2" type="ORF">FHP08_06615</name>
</gene>
<evidence type="ECO:0000313" key="2">
    <source>
        <dbReference type="EMBL" id="TXL67275.1"/>
    </source>
</evidence>
<name>A0A5C8P102_9BURK</name>
<feature type="region of interest" description="Disordered" evidence="1">
    <location>
        <begin position="69"/>
        <end position="88"/>
    </location>
</feature>
<dbReference type="OrthoDB" id="9204563at2"/>